<keyword evidence="7" id="KW-1185">Reference proteome</keyword>
<dbReference type="OrthoDB" id="5857104at2759"/>
<comment type="subcellular location">
    <subcellularLocation>
        <location evidence="1">Nucleus</location>
    </subcellularLocation>
</comment>
<keyword evidence="2" id="KW-0539">Nucleus</keyword>
<dbReference type="GO" id="GO:0006355">
    <property type="term" value="P:regulation of DNA-templated transcription"/>
    <property type="evidence" value="ECO:0007669"/>
    <property type="project" value="InterPro"/>
</dbReference>
<dbReference type="GO" id="GO:0005524">
    <property type="term" value="F:ATP binding"/>
    <property type="evidence" value="ECO:0007669"/>
    <property type="project" value="InterPro"/>
</dbReference>
<dbReference type="InterPro" id="IPR014978">
    <property type="entry name" value="Gln-Leu-Gln_QLQ"/>
</dbReference>
<feature type="domain" description="HSA" evidence="4">
    <location>
        <begin position="327"/>
        <end position="399"/>
    </location>
</feature>
<dbReference type="GO" id="GO:0005634">
    <property type="term" value="C:nucleus"/>
    <property type="evidence" value="ECO:0007669"/>
    <property type="project" value="UniProtKB-SubCell"/>
</dbReference>
<dbReference type="STRING" id="4829.A0A163M5U9"/>
<dbReference type="Proteomes" id="UP000078561">
    <property type="component" value="Unassembled WGS sequence"/>
</dbReference>
<dbReference type="Gene3D" id="1.20.5.170">
    <property type="match status" value="1"/>
</dbReference>
<evidence type="ECO:0000256" key="3">
    <source>
        <dbReference type="SAM" id="MobiDB-lite"/>
    </source>
</evidence>
<protein>
    <recommendedName>
        <fullName evidence="8">HSA domain-containing protein</fullName>
    </recommendedName>
</protein>
<dbReference type="PROSITE" id="PS51666">
    <property type="entry name" value="QLQ"/>
    <property type="match status" value="1"/>
</dbReference>
<dbReference type="SMART" id="SM00573">
    <property type="entry name" value="HSA"/>
    <property type="match status" value="1"/>
</dbReference>
<feature type="compositionally biased region" description="Low complexity" evidence="3">
    <location>
        <begin position="151"/>
        <end position="160"/>
    </location>
</feature>
<feature type="compositionally biased region" description="Polar residues" evidence="3">
    <location>
        <begin position="167"/>
        <end position="176"/>
    </location>
</feature>
<dbReference type="SMART" id="SM00951">
    <property type="entry name" value="QLQ"/>
    <property type="match status" value="1"/>
</dbReference>
<evidence type="ECO:0000256" key="1">
    <source>
        <dbReference type="ARBA" id="ARBA00004123"/>
    </source>
</evidence>
<evidence type="ECO:0000256" key="2">
    <source>
        <dbReference type="ARBA" id="ARBA00023242"/>
    </source>
</evidence>
<dbReference type="Pfam" id="PF08880">
    <property type="entry name" value="QLQ"/>
    <property type="match status" value="1"/>
</dbReference>
<organism evidence="6">
    <name type="scientific">Absidia glauca</name>
    <name type="common">Pin mould</name>
    <dbReference type="NCBI Taxonomy" id="4829"/>
    <lineage>
        <taxon>Eukaryota</taxon>
        <taxon>Fungi</taxon>
        <taxon>Fungi incertae sedis</taxon>
        <taxon>Mucoromycota</taxon>
        <taxon>Mucoromycotina</taxon>
        <taxon>Mucoromycetes</taxon>
        <taxon>Mucorales</taxon>
        <taxon>Cunninghamellaceae</taxon>
        <taxon>Absidia</taxon>
    </lineage>
</organism>
<feature type="compositionally biased region" description="Polar residues" evidence="3">
    <location>
        <begin position="130"/>
        <end position="146"/>
    </location>
</feature>
<dbReference type="InterPro" id="IPR014012">
    <property type="entry name" value="HSA_dom"/>
</dbReference>
<name>A0A163M5U9_ABSGL</name>
<evidence type="ECO:0000313" key="7">
    <source>
        <dbReference type="Proteomes" id="UP000078561"/>
    </source>
</evidence>
<evidence type="ECO:0000313" key="6">
    <source>
        <dbReference type="EMBL" id="SAM01549.1"/>
    </source>
</evidence>
<gene>
    <name evidence="6" type="primary">ABSGL_07290.1 scaffold 8717</name>
</gene>
<proteinExistence type="predicted"/>
<evidence type="ECO:0008006" key="8">
    <source>
        <dbReference type="Google" id="ProtNLM"/>
    </source>
</evidence>
<feature type="domain" description="QLQ" evidence="5">
    <location>
        <begin position="88"/>
        <end position="123"/>
    </location>
</feature>
<sequence length="529" mass="61735">MNSFISDAPDNFNTSLHGMMQRARQLQLQGAKEDTNQELAQLMVLIRNAQQPRQTQPTMTMEDSPVPYNSSPNGMQYSPIYEPTIKPSFTKAQLNTLRHQILAFKLISKNMPLPPHLQQAILSPIPQDTSYESTLPHNPSTTMNIEHSNHSNHSNSNSNNKYIPDGTMQQHSQQQETVQDFNAYASPYVLLYRSTHTSSNRLRPHHQRFLVPSITPLGIDSYAIASERDRRVEARIRHRMNELKQALDNRDGLWSVQQQEDDSHRRAAIELKSLRLLSKQKQLREEMIHAVNRSTTLSISADKLTYRRMKRQTLREARLTEKIERQQRIQREHQERQKYMDYLQSICDHGRNLVADHYEHKATQTKLGRAVLQYHTHVEKEEQKKLERISKERMIALKNDDEEAYMKLIDVAKDTRLAQLLKQTGEFLNSLTLAVVDQKNDPVHARYREDDMDREEATVEGKDDYYQVTHRIKEAVAQPSILIGGKLKEYQLPFTFDRSKGYNGWYHSTTTTSMEFSLTKWGWARRFKL</sequence>
<dbReference type="EMBL" id="LT553527">
    <property type="protein sequence ID" value="SAM01549.1"/>
    <property type="molecule type" value="Genomic_DNA"/>
</dbReference>
<evidence type="ECO:0000259" key="4">
    <source>
        <dbReference type="PROSITE" id="PS51204"/>
    </source>
</evidence>
<accession>A0A163M5U9</accession>
<reference evidence="6" key="1">
    <citation type="submission" date="2016-04" db="EMBL/GenBank/DDBJ databases">
        <authorList>
            <person name="Evans L.H."/>
            <person name="Alamgir A."/>
            <person name="Owens N."/>
            <person name="Weber N.D."/>
            <person name="Virtaneva K."/>
            <person name="Barbian K."/>
            <person name="Babar A."/>
            <person name="Rosenke K."/>
        </authorList>
    </citation>
    <scope>NUCLEOTIDE SEQUENCE [LARGE SCALE GENOMIC DNA]</scope>
    <source>
        <strain evidence="6">CBS 101.48</strain>
    </source>
</reference>
<feature type="region of interest" description="Disordered" evidence="3">
    <location>
        <begin position="130"/>
        <end position="176"/>
    </location>
</feature>
<dbReference type="Pfam" id="PF07529">
    <property type="entry name" value="HSA"/>
    <property type="match status" value="1"/>
</dbReference>
<evidence type="ECO:0000259" key="5">
    <source>
        <dbReference type="PROSITE" id="PS51666"/>
    </source>
</evidence>
<dbReference type="AlphaFoldDB" id="A0A163M5U9"/>
<dbReference type="PROSITE" id="PS51204">
    <property type="entry name" value="HSA"/>
    <property type="match status" value="1"/>
</dbReference>
<dbReference type="InParanoid" id="A0A163M5U9"/>